<keyword evidence="8" id="KW-1185">Reference proteome</keyword>
<dbReference type="InterPro" id="IPR007627">
    <property type="entry name" value="RNA_pol_sigma70_r2"/>
</dbReference>
<evidence type="ECO:0000313" key="7">
    <source>
        <dbReference type="EMBL" id="GMG84665.1"/>
    </source>
</evidence>
<reference evidence="7 8" key="1">
    <citation type="submission" date="2023-04" db="EMBL/GenBank/DDBJ databases">
        <title>Marinoamorphus aggregata gen. nov., sp. Nov., isolate from tissue of brittle star Ophioplocus japonicus.</title>
        <authorList>
            <person name="Kawano K."/>
            <person name="Sawayama S."/>
            <person name="Nakagawa S."/>
        </authorList>
    </citation>
    <scope>NUCLEOTIDE SEQUENCE [LARGE SCALE GENOMIC DNA]</scope>
    <source>
        <strain evidence="7 8">NKW23</strain>
    </source>
</reference>
<keyword evidence="2" id="KW-0805">Transcription regulation</keyword>
<dbReference type="InterPro" id="IPR013324">
    <property type="entry name" value="RNA_pol_sigma_r3/r4-like"/>
</dbReference>
<dbReference type="InterPro" id="IPR039425">
    <property type="entry name" value="RNA_pol_sigma-70-like"/>
</dbReference>
<evidence type="ECO:0000259" key="5">
    <source>
        <dbReference type="Pfam" id="PF04542"/>
    </source>
</evidence>
<dbReference type="InterPro" id="IPR013249">
    <property type="entry name" value="RNA_pol_sigma70_r4_t2"/>
</dbReference>
<dbReference type="CDD" id="cd06171">
    <property type="entry name" value="Sigma70_r4"/>
    <property type="match status" value="1"/>
</dbReference>
<gene>
    <name evidence="7" type="ORF">LNKW23_38810</name>
</gene>
<dbReference type="RefSeq" id="WP_285673757.1">
    <property type="nucleotide sequence ID" value="NZ_BSYI01000040.1"/>
</dbReference>
<dbReference type="NCBIfam" id="TIGR02937">
    <property type="entry name" value="sigma70-ECF"/>
    <property type="match status" value="1"/>
</dbReference>
<dbReference type="Gene3D" id="1.10.1740.10">
    <property type="match status" value="1"/>
</dbReference>
<dbReference type="Pfam" id="PF04542">
    <property type="entry name" value="Sigma70_r2"/>
    <property type="match status" value="1"/>
</dbReference>
<comment type="similarity">
    <text evidence="1">Belongs to the sigma-70 factor family. ECF subfamily.</text>
</comment>
<evidence type="ECO:0000256" key="2">
    <source>
        <dbReference type="ARBA" id="ARBA00023015"/>
    </source>
</evidence>
<name>A0ABQ6LQ73_9RHOB</name>
<sequence>MTRPPEDTDTALLAATARGDRTAFERLFRRYHGPVFGFALRLTGRPDLADEVVGDTMMTVWRKAEGFEGRAKPSTWIFGIAYRVAAKARGRRAKDSLHDELDDQFPAARSGTEAMEAVFDAKAVRAALATLPVEQRATVELTYFYGYRLTEIAEITDCPVGTVKTRMFHARAKLRALLGGDLGPGEVRHG</sequence>
<accession>A0ABQ6LQ73</accession>
<feature type="domain" description="RNA polymerase sigma factor 70 region 4 type 2" evidence="6">
    <location>
        <begin position="123"/>
        <end position="174"/>
    </location>
</feature>
<comment type="caution">
    <text evidence="7">The sequence shown here is derived from an EMBL/GenBank/DDBJ whole genome shotgun (WGS) entry which is preliminary data.</text>
</comment>
<dbReference type="SUPFAM" id="SSF88659">
    <property type="entry name" value="Sigma3 and sigma4 domains of RNA polymerase sigma factors"/>
    <property type="match status" value="1"/>
</dbReference>
<evidence type="ECO:0000259" key="6">
    <source>
        <dbReference type="Pfam" id="PF08281"/>
    </source>
</evidence>
<dbReference type="InterPro" id="IPR014284">
    <property type="entry name" value="RNA_pol_sigma-70_dom"/>
</dbReference>
<dbReference type="Pfam" id="PF08281">
    <property type="entry name" value="Sigma70_r4_2"/>
    <property type="match status" value="1"/>
</dbReference>
<dbReference type="PANTHER" id="PTHR43133">
    <property type="entry name" value="RNA POLYMERASE ECF-TYPE SIGMA FACTO"/>
    <property type="match status" value="1"/>
</dbReference>
<proteinExistence type="inferred from homology"/>
<keyword evidence="3" id="KW-0731">Sigma factor</keyword>
<evidence type="ECO:0000256" key="4">
    <source>
        <dbReference type="ARBA" id="ARBA00023163"/>
    </source>
</evidence>
<dbReference type="Proteomes" id="UP001239909">
    <property type="component" value="Unassembled WGS sequence"/>
</dbReference>
<dbReference type="EMBL" id="BSYI01000040">
    <property type="protein sequence ID" value="GMG84665.1"/>
    <property type="molecule type" value="Genomic_DNA"/>
</dbReference>
<dbReference type="SUPFAM" id="SSF88946">
    <property type="entry name" value="Sigma2 domain of RNA polymerase sigma factors"/>
    <property type="match status" value="1"/>
</dbReference>
<feature type="domain" description="RNA polymerase sigma-70 region 2" evidence="5">
    <location>
        <begin position="27"/>
        <end position="92"/>
    </location>
</feature>
<evidence type="ECO:0000256" key="1">
    <source>
        <dbReference type="ARBA" id="ARBA00010641"/>
    </source>
</evidence>
<dbReference type="InterPro" id="IPR036388">
    <property type="entry name" value="WH-like_DNA-bd_sf"/>
</dbReference>
<dbReference type="InterPro" id="IPR013325">
    <property type="entry name" value="RNA_pol_sigma_r2"/>
</dbReference>
<evidence type="ECO:0000313" key="8">
    <source>
        <dbReference type="Proteomes" id="UP001239909"/>
    </source>
</evidence>
<organism evidence="7 8">
    <name type="scientific">Paralimibaculum aggregatum</name>
    <dbReference type="NCBI Taxonomy" id="3036245"/>
    <lineage>
        <taxon>Bacteria</taxon>
        <taxon>Pseudomonadati</taxon>
        <taxon>Pseudomonadota</taxon>
        <taxon>Alphaproteobacteria</taxon>
        <taxon>Rhodobacterales</taxon>
        <taxon>Paracoccaceae</taxon>
        <taxon>Paralimibaculum</taxon>
    </lineage>
</organism>
<dbReference type="PANTHER" id="PTHR43133:SF32">
    <property type="entry name" value="BLR3042 PROTEIN"/>
    <property type="match status" value="1"/>
</dbReference>
<evidence type="ECO:0000256" key="3">
    <source>
        <dbReference type="ARBA" id="ARBA00023082"/>
    </source>
</evidence>
<dbReference type="Gene3D" id="1.10.10.10">
    <property type="entry name" value="Winged helix-like DNA-binding domain superfamily/Winged helix DNA-binding domain"/>
    <property type="match status" value="1"/>
</dbReference>
<protein>
    <submittedName>
        <fullName evidence="7">Sigma-70 family RNA polymerase sigma factor</fullName>
    </submittedName>
</protein>
<keyword evidence="4" id="KW-0804">Transcription</keyword>